<dbReference type="Proteomes" id="UP000050956">
    <property type="component" value="Unassembled WGS sequence"/>
</dbReference>
<dbReference type="AlphaFoldDB" id="A0A0R0DMA4"/>
<evidence type="ECO:0000313" key="2">
    <source>
        <dbReference type="EMBL" id="KRG79591.1"/>
    </source>
</evidence>
<comment type="caution">
    <text evidence="2">The sequence shown here is derived from an EMBL/GenBank/DDBJ whole genome shotgun (WGS) entry which is preliminary data.</text>
</comment>
<feature type="compositionally biased region" description="Low complexity" evidence="1">
    <location>
        <begin position="129"/>
        <end position="138"/>
    </location>
</feature>
<dbReference type="PATRIC" id="fig|336566.3.peg.1015"/>
<keyword evidence="3" id="KW-1185">Reference proteome</keyword>
<organism evidence="2 3">
    <name type="scientific">Stenotrophomonas ginsengisoli</name>
    <dbReference type="NCBI Taxonomy" id="336566"/>
    <lineage>
        <taxon>Bacteria</taxon>
        <taxon>Pseudomonadati</taxon>
        <taxon>Pseudomonadota</taxon>
        <taxon>Gammaproteobacteria</taxon>
        <taxon>Lysobacterales</taxon>
        <taxon>Lysobacteraceae</taxon>
        <taxon>Stenotrophomonas</taxon>
    </lineage>
</organism>
<reference evidence="2 3" key="1">
    <citation type="submission" date="2015-05" db="EMBL/GenBank/DDBJ databases">
        <title>Genome sequencing and analysis of members of genus Stenotrophomonas.</title>
        <authorList>
            <person name="Patil P.P."/>
            <person name="Midha S."/>
            <person name="Patil P.B."/>
        </authorList>
    </citation>
    <scope>NUCLEOTIDE SEQUENCE [LARGE SCALE GENOMIC DNA]</scope>
    <source>
        <strain evidence="2 3">DSM 24757</strain>
    </source>
</reference>
<name>A0A0R0DMA4_9GAMM</name>
<evidence type="ECO:0000256" key="1">
    <source>
        <dbReference type="SAM" id="MobiDB-lite"/>
    </source>
</evidence>
<gene>
    <name evidence="2" type="ORF">ABB30_00255</name>
</gene>
<accession>A0A0R0DMA4</accession>
<proteinExistence type="predicted"/>
<sequence>MPVLTQRTLLATLTVTALLAGGIGLSLGMRLGKGPQHDLARDNLIAMQPLLQLPPTDDPGFAQALQQLQHSHSQHLLMSYRHADTAQRRQIAVALGRANAQGWYSTADFSRLQASLTCLEQSPEQPLPQCLAQQLQPADEASPVATTQP</sequence>
<evidence type="ECO:0000313" key="3">
    <source>
        <dbReference type="Proteomes" id="UP000050956"/>
    </source>
</evidence>
<protein>
    <submittedName>
        <fullName evidence="2">Uncharacterized protein</fullName>
    </submittedName>
</protein>
<feature type="region of interest" description="Disordered" evidence="1">
    <location>
        <begin position="129"/>
        <end position="149"/>
    </location>
</feature>
<dbReference type="RefSeq" id="WP_057636237.1">
    <property type="nucleotide sequence ID" value="NZ_LDJM01000002.1"/>
</dbReference>
<dbReference type="EMBL" id="LDJM01000002">
    <property type="protein sequence ID" value="KRG79591.1"/>
    <property type="molecule type" value="Genomic_DNA"/>
</dbReference>